<keyword evidence="4 5" id="KW-0472">Membrane</keyword>
<name>A0A7W8GDL1_9DEIO</name>
<evidence type="ECO:0000256" key="3">
    <source>
        <dbReference type="ARBA" id="ARBA00022989"/>
    </source>
</evidence>
<evidence type="ECO:0000256" key="4">
    <source>
        <dbReference type="ARBA" id="ARBA00023136"/>
    </source>
</evidence>
<dbReference type="AlphaFoldDB" id="A0A7W8GDL1"/>
<dbReference type="InterPro" id="IPR019109">
    <property type="entry name" value="MamF_MmsF"/>
</dbReference>
<accession>A0A7W8GDL1</accession>
<gene>
    <name evidence="6" type="ORF">HNQ09_001072</name>
</gene>
<keyword evidence="3 5" id="KW-1133">Transmembrane helix</keyword>
<keyword evidence="7" id="KW-1185">Reference proteome</keyword>
<reference evidence="6 7" key="1">
    <citation type="submission" date="2020-08" db="EMBL/GenBank/DDBJ databases">
        <title>Genomic Encyclopedia of Type Strains, Phase IV (KMG-IV): sequencing the most valuable type-strain genomes for metagenomic binning, comparative biology and taxonomic classification.</title>
        <authorList>
            <person name="Goeker M."/>
        </authorList>
    </citation>
    <scope>NUCLEOTIDE SEQUENCE [LARGE SCALE GENOMIC DNA]</scope>
    <source>
        <strain evidence="6 7">DSM 101791</strain>
    </source>
</reference>
<dbReference type="Pfam" id="PF09685">
    <property type="entry name" value="MamF_MmsF"/>
    <property type="match status" value="1"/>
</dbReference>
<evidence type="ECO:0000256" key="2">
    <source>
        <dbReference type="ARBA" id="ARBA00022692"/>
    </source>
</evidence>
<feature type="transmembrane region" description="Helical" evidence="5">
    <location>
        <begin position="81"/>
        <end position="105"/>
    </location>
</feature>
<evidence type="ECO:0008006" key="8">
    <source>
        <dbReference type="Google" id="ProtNLM"/>
    </source>
</evidence>
<sequence length="168" mass="17927">MLPGPPPSSPDLSRGRAPDADFIPEAERTPALTVHLSPLLGLVLPGLGNVLGPLAAWLAYRDRSRLLDAQGKEALNFQLSVWLYSFLTGLLFFALFSLGLIGGAVGAASGAPDLGAFALFGSLTAFFAVVLPVSLVLWAFPLVVMLLAVIRVNQGRAYHYPLSIRFLR</sequence>
<comment type="subcellular location">
    <subcellularLocation>
        <location evidence="1">Membrane</location>
        <topology evidence="1">Multi-pass membrane protein</topology>
    </subcellularLocation>
</comment>
<keyword evidence="2 5" id="KW-0812">Transmembrane</keyword>
<organism evidence="6 7">
    <name type="scientific">Deinococcus budaensis</name>
    <dbReference type="NCBI Taxonomy" id="1665626"/>
    <lineage>
        <taxon>Bacteria</taxon>
        <taxon>Thermotogati</taxon>
        <taxon>Deinococcota</taxon>
        <taxon>Deinococci</taxon>
        <taxon>Deinococcales</taxon>
        <taxon>Deinococcaceae</taxon>
        <taxon>Deinococcus</taxon>
    </lineage>
</organism>
<feature type="transmembrane region" description="Helical" evidence="5">
    <location>
        <begin position="117"/>
        <end position="150"/>
    </location>
</feature>
<proteinExistence type="predicted"/>
<evidence type="ECO:0000256" key="5">
    <source>
        <dbReference type="SAM" id="Phobius"/>
    </source>
</evidence>
<dbReference type="Proteomes" id="UP000525389">
    <property type="component" value="Unassembled WGS sequence"/>
</dbReference>
<dbReference type="EMBL" id="JACHFN010000003">
    <property type="protein sequence ID" value="MBB5233642.1"/>
    <property type="molecule type" value="Genomic_DNA"/>
</dbReference>
<evidence type="ECO:0000313" key="6">
    <source>
        <dbReference type="EMBL" id="MBB5233642.1"/>
    </source>
</evidence>
<evidence type="ECO:0000313" key="7">
    <source>
        <dbReference type="Proteomes" id="UP000525389"/>
    </source>
</evidence>
<evidence type="ECO:0000256" key="1">
    <source>
        <dbReference type="ARBA" id="ARBA00004141"/>
    </source>
</evidence>
<protein>
    <recommendedName>
        <fullName evidence="8">DUF4870 domain-containing protein</fullName>
    </recommendedName>
</protein>
<dbReference type="RefSeq" id="WP_184026446.1">
    <property type="nucleotide sequence ID" value="NZ_JACHFN010000003.1"/>
</dbReference>
<comment type="caution">
    <text evidence="6">The sequence shown here is derived from an EMBL/GenBank/DDBJ whole genome shotgun (WGS) entry which is preliminary data.</text>
</comment>
<feature type="transmembrane region" description="Helical" evidence="5">
    <location>
        <begin position="39"/>
        <end position="60"/>
    </location>
</feature>